<accession>A0A0V8J815</accession>
<evidence type="ECO:0000313" key="3">
    <source>
        <dbReference type="Proteomes" id="UP000054099"/>
    </source>
</evidence>
<keyword evidence="3" id="KW-1185">Reference proteome</keyword>
<feature type="compositionally biased region" description="Polar residues" evidence="1">
    <location>
        <begin position="44"/>
        <end position="55"/>
    </location>
</feature>
<reference evidence="2 3" key="1">
    <citation type="journal article" date="2014" name="Antonie Van Leeuwenhoek">
        <title>Fictibacillus enclensis sp. nov., isolated from marine sediment.</title>
        <authorList>
            <person name="Dastager S.G."/>
            <person name="Mawlankar R."/>
            <person name="Srinivasan K."/>
            <person name="Tang S.K."/>
            <person name="Lee J.C."/>
            <person name="Ramana V.V."/>
            <person name="Shouche Y.S."/>
        </authorList>
    </citation>
    <scope>NUCLEOTIDE SEQUENCE [LARGE SCALE GENOMIC DNA]</scope>
    <source>
        <strain evidence="2 3">NIO-1003</strain>
    </source>
</reference>
<gene>
    <name evidence="2" type="ORF">AS030_11315</name>
</gene>
<feature type="region of interest" description="Disordered" evidence="1">
    <location>
        <begin position="43"/>
        <end position="95"/>
    </location>
</feature>
<evidence type="ECO:0000256" key="1">
    <source>
        <dbReference type="SAM" id="MobiDB-lite"/>
    </source>
</evidence>
<feature type="compositionally biased region" description="Polar residues" evidence="1">
    <location>
        <begin position="73"/>
        <end position="84"/>
    </location>
</feature>
<comment type="caution">
    <text evidence="2">The sequence shown here is derived from an EMBL/GenBank/DDBJ whole genome shotgun (WGS) entry which is preliminary data.</text>
</comment>
<dbReference type="AlphaFoldDB" id="A0A0V8J815"/>
<proteinExistence type="predicted"/>
<dbReference type="Proteomes" id="UP000054099">
    <property type="component" value="Unassembled WGS sequence"/>
</dbReference>
<evidence type="ECO:0000313" key="2">
    <source>
        <dbReference type="EMBL" id="KSU83165.1"/>
    </source>
</evidence>
<organism evidence="2 3">
    <name type="scientific">Fictibacillus enclensis</name>
    <dbReference type="NCBI Taxonomy" id="1017270"/>
    <lineage>
        <taxon>Bacteria</taxon>
        <taxon>Bacillati</taxon>
        <taxon>Bacillota</taxon>
        <taxon>Bacilli</taxon>
        <taxon>Bacillales</taxon>
        <taxon>Fictibacillaceae</taxon>
        <taxon>Fictibacillus</taxon>
    </lineage>
</organism>
<name>A0A0V8J815_9BACL</name>
<sequence length="95" mass="10056">MKTINVQLEYTAEAHETFDKDLRNKLNDNLNSLGLKVVSIADFGSSNDNLPSSESGKAKPDASGNQVAIIPDDNTSAGGQSTPDEQLPGHENSGK</sequence>
<protein>
    <submittedName>
        <fullName evidence="2">Uncharacterized protein</fullName>
    </submittedName>
</protein>
<dbReference type="OrthoDB" id="9935507at2"/>
<dbReference type="RefSeq" id="WP_061971962.1">
    <property type="nucleotide sequence ID" value="NZ_FMAV01000002.1"/>
</dbReference>
<dbReference type="EMBL" id="LNQN01000002">
    <property type="protein sequence ID" value="KSU83165.1"/>
    <property type="molecule type" value="Genomic_DNA"/>
</dbReference>